<reference evidence="1 2" key="1">
    <citation type="submission" date="2023-07" db="EMBL/GenBank/DDBJ databases">
        <title>Protaetiibacter sp. nov WY-16 isolated from soil.</title>
        <authorList>
            <person name="Liu B."/>
            <person name="Wan Y."/>
        </authorList>
    </citation>
    <scope>NUCLEOTIDE SEQUENCE [LARGE SCALE GENOMIC DNA]</scope>
    <source>
        <strain evidence="1 2">WY-16</strain>
    </source>
</reference>
<dbReference type="EMBL" id="JAUQUB010000001">
    <property type="protein sequence ID" value="MDO7881781.1"/>
    <property type="molecule type" value="Genomic_DNA"/>
</dbReference>
<dbReference type="RefSeq" id="WP_305002180.1">
    <property type="nucleotide sequence ID" value="NZ_JAUQUB010000001.1"/>
</dbReference>
<accession>A0ABT9BL99</accession>
<organism evidence="1 2">
    <name type="scientific">Antiquaquibacter soli</name>
    <dbReference type="NCBI Taxonomy" id="3064523"/>
    <lineage>
        <taxon>Bacteria</taxon>
        <taxon>Bacillati</taxon>
        <taxon>Actinomycetota</taxon>
        <taxon>Actinomycetes</taxon>
        <taxon>Micrococcales</taxon>
        <taxon>Microbacteriaceae</taxon>
        <taxon>Antiquaquibacter</taxon>
    </lineage>
</organism>
<protein>
    <submittedName>
        <fullName evidence="1">Uncharacterized protein</fullName>
    </submittedName>
</protein>
<gene>
    <name evidence="1" type="ORF">Q5716_06020</name>
</gene>
<name>A0ABT9BL99_9MICO</name>
<sequence>MTDHTRTITRDSDDWPQGAPRWATCADLEAGGGLRFTRGWTIPSMHRGAEPLIVVCVEQEWTPSAGGYVAEAPRVAAGAGALWADWRAVDVAAALREIADALDPNAEGATLPAMEEGEDG</sequence>
<keyword evidence="2" id="KW-1185">Reference proteome</keyword>
<evidence type="ECO:0000313" key="1">
    <source>
        <dbReference type="EMBL" id="MDO7881781.1"/>
    </source>
</evidence>
<dbReference type="Proteomes" id="UP001241072">
    <property type="component" value="Unassembled WGS sequence"/>
</dbReference>
<evidence type="ECO:0000313" key="2">
    <source>
        <dbReference type="Proteomes" id="UP001241072"/>
    </source>
</evidence>
<comment type="caution">
    <text evidence="1">The sequence shown here is derived from an EMBL/GenBank/DDBJ whole genome shotgun (WGS) entry which is preliminary data.</text>
</comment>
<proteinExistence type="predicted"/>